<dbReference type="PANTHER" id="PTHR46018">
    <property type="entry name" value="ZINC PHOSPHODIESTERASE ELAC PROTEIN 1"/>
    <property type="match status" value="1"/>
</dbReference>
<dbReference type="OrthoDB" id="9803916at2"/>
<dbReference type="STRING" id="1810504.PG2T_04255"/>
<protein>
    <submittedName>
        <fullName evidence="3">Metal-dependent hydrolase</fullName>
    </submittedName>
</protein>
<evidence type="ECO:0000313" key="4">
    <source>
        <dbReference type="Proteomes" id="UP000092952"/>
    </source>
</evidence>
<dbReference type="PROSITE" id="PS51318">
    <property type="entry name" value="TAT"/>
    <property type="match status" value="1"/>
</dbReference>
<feature type="domain" description="Metallo-beta-lactamase" evidence="2">
    <location>
        <begin position="243"/>
        <end position="363"/>
    </location>
</feature>
<dbReference type="InParanoid" id="A0A1B1YRR0"/>
<accession>A0A1B1YRR0</accession>
<dbReference type="Proteomes" id="UP000092952">
    <property type="component" value="Chromosome"/>
</dbReference>
<keyword evidence="4" id="KW-1185">Reference proteome</keyword>
<evidence type="ECO:0000313" key="3">
    <source>
        <dbReference type="EMBL" id="ANX03480.1"/>
    </source>
</evidence>
<dbReference type="Gene3D" id="3.60.15.10">
    <property type="entry name" value="Ribonuclease Z/Hydroxyacylglutathione hydrolase-like"/>
    <property type="match status" value="1"/>
</dbReference>
<dbReference type="InterPro" id="IPR036866">
    <property type="entry name" value="RibonucZ/Hydroxyglut_hydro"/>
</dbReference>
<sequence>MCQEVGHAVQLALSRRGLLKAGAGASVAALSLMLGGAPVTAAAAPAAVDDAAAGFDTRLILLGTAGGPAWFPGSSRHGIASALQVRELTYMIDCGDGAARQLAHALMRASPGAHPFQLLEPLRALFFTHLHSDHVVDYNNLLLQGWTAGIGRRQPLDVLGPGPRGELPPTFQVPGRPRAQPDVVFPDAPTPGTVQMTDGIFRAFATDINDRVRDYLWPDVRTLVNVRDIALPPIAGFVSPNQTPAPTMEPFPVWSDANVRVSATLVEHAPVFPSFAFRFDSEQGSVVFSGDTGPCQNLVRLARNADVLVHEVIDAAWVDALFPPPLDATTEALKHHLLSAHTSIEDAGRIAEQAGARTLVLSHVIPHNVGDDRLRGASRHYSGRLVPGHDLAAIGIGRRRAA</sequence>
<gene>
    <name evidence="3" type="ORF">PG2T_04255</name>
</gene>
<dbReference type="RefSeq" id="WP_068802976.1">
    <property type="nucleotide sequence ID" value="NZ_CP014671.1"/>
</dbReference>
<keyword evidence="1 3" id="KW-0378">Hydrolase</keyword>
<dbReference type="Pfam" id="PF12706">
    <property type="entry name" value="Lactamase_B_2"/>
    <property type="match status" value="1"/>
</dbReference>
<dbReference type="InterPro" id="IPR006311">
    <property type="entry name" value="TAT_signal"/>
</dbReference>
<dbReference type="FunCoup" id="A0A1B1YRR0">
    <property type="interactions" value="340"/>
</dbReference>
<name>A0A1B1YRR0_9GAMM</name>
<dbReference type="InterPro" id="IPR044094">
    <property type="entry name" value="AtsA-like_MBL-fold"/>
</dbReference>
<organism evidence="3 4">
    <name type="scientific">Immundisolibacter cernigliae</name>
    <dbReference type="NCBI Taxonomy" id="1810504"/>
    <lineage>
        <taxon>Bacteria</taxon>
        <taxon>Pseudomonadati</taxon>
        <taxon>Pseudomonadota</taxon>
        <taxon>Gammaproteobacteria</taxon>
        <taxon>Immundisolibacterales</taxon>
        <taxon>Immundisolibacteraceae</taxon>
        <taxon>Immundisolibacter</taxon>
    </lineage>
</organism>
<dbReference type="GO" id="GO:0042781">
    <property type="term" value="F:3'-tRNA processing endoribonuclease activity"/>
    <property type="evidence" value="ECO:0007669"/>
    <property type="project" value="TreeGrafter"/>
</dbReference>
<dbReference type="KEGG" id="gbi:PG2T_04255"/>
<dbReference type="CDD" id="cd07719">
    <property type="entry name" value="arylsulfatase_AtsA-like_MBL-fold"/>
    <property type="match status" value="1"/>
</dbReference>
<evidence type="ECO:0000259" key="2">
    <source>
        <dbReference type="Pfam" id="PF12706"/>
    </source>
</evidence>
<proteinExistence type="predicted"/>
<reference evidence="4" key="1">
    <citation type="submission" date="2016-03" db="EMBL/GenBank/DDBJ databases">
        <title>Complete genome sequence of Solimmundus cernigliae, representing a novel lineage of polycyclic aromatic hydrocarbon degraders within the Gammaproteobacteria.</title>
        <authorList>
            <person name="Singleton D.R."/>
            <person name="Dickey A.N."/>
            <person name="Scholl E.H."/>
            <person name="Wright F.A."/>
            <person name="Aitken M.D."/>
        </authorList>
    </citation>
    <scope>NUCLEOTIDE SEQUENCE [LARGE SCALE GENOMIC DNA]</scope>
    <source>
        <strain evidence="4">TR3.2</strain>
    </source>
</reference>
<dbReference type="PANTHER" id="PTHR46018:SF2">
    <property type="entry name" value="ZINC PHOSPHODIESTERASE ELAC PROTEIN 1"/>
    <property type="match status" value="1"/>
</dbReference>
<evidence type="ECO:0000256" key="1">
    <source>
        <dbReference type="ARBA" id="ARBA00022801"/>
    </source>
</evidence>
<dbReference type="SUPFAM" id="SSF56281">
    <property type="entry name" value="Metallo-hydrolase/oxidoreductase"/>
    <property type="match status" value="1"/>
</dbReference>
<dbReference type="InterPro" id="IPR001279">
    <property type="entry name" value="Metallo-B-lactamas"/>
</dbReference>
<dbReference type="AlphaFoldDB" id="A0A1B1YRR0"/>
<dbReference type="EMBL" id="CP014671">
    <property type="protein sequence ID" value="ANX03480.1"/>
    <property type="molecule type" value="Genomic_DNA"/>
</dbReference>